<evidence type="ECO:0000313" key="3">
    <source>
        <dbReference type="Proteomes" id="UP000622317"/>
    </source>
</evidence>
<protein>
    <submittedName>
        <fullName evidence="2">Transposase</fullName>
    </submittedName>
</protein>
<organism evidence="2 3">
    <name type="scientific">Pelagicoccus enzymogenes</name>
    <dbReference type="NCBI Taxonomy" id="2773457"/>
    <lineage>
        <taxon>Bacteria</taxon>
        <taxon>Pseudomonadati</taxon>
        <taxon>Verrucomicrobiota</taxon>
        <taxon>Opitutia</taxon>
        <taxon>Puniceicoccales</taxon>
        <taxon>Pelagicoccaceae</taxon>
        <taxon>Pelagicoccus</taxon>
    </lineage>
</organism>
<dbReference type="Pfam" id="PF01797">
    <property type="entry name" value="Y1_Tnp"/>
    <property type="match status" value="1"/>
</dbReference>
<accession>A0A927IHF8</accession>
<dbReference type="AlphaFoldDB" id="A0A927IHF8"/>
<proteinExistence type="predicted"/>
<dbReference type="PANTHER" id="PTHR36966">
    <property type="entry name" value="REP-ASSOCIATED TYROSINE TRANSPOSASE"/>
    <property type="match status" value="1"/>
</dbReference>
<dbReference type="GO" id="GO:0043565">
    <property type="term" value="F:sequence-specific DNA binding"/>
    <property type="evidence" value="ECO:0007669"/>
    <property type="project" value="TreeGrafter"/>
</dbReference>
<name>A0A927IHF8_9BACT</name>
<evidence type="ECO:0000313" key="2">
    <source>
        <dbReference type="EMBL" id="MBD5780136.1"/>
    </source>
</evidence>
<dbReference type="GO" id="GO:0004803">
    <property type="term" value="F:transposase activity"/>
    <property type="evidence" value="ECO:0007669"/>
    <property type="project" value="InterPro"/>
</dbReference>
<dbReference type="InterPro" id="IPR002686">
    <property type="entry name" value="Transposase_17"/>
</dbReference>
<dbReference type="SMART" id="SM01321">
    <property type="entry name" value="Y1_Tnp"/>
    <property type="match status" value="1"/>
</dbReference>
<dbReference type="Proteomes" id="UP000622317">
    <property type="component" value="Unassembled WGS sequence"/>
</dbReference>
<reference evidence="2" key="1">
    <citation type="submission" date="2020-09" db="EMBL/GenBank/DDBJ databases">
        <title>Pelagicoccus enzymogenes sp. nov. with an EPS production, isolated from marine sediment.</title>
        <authorList>
            <person name="Feng X."/>
        </authorList>
    </citation>
    <scope>NUCLEOTIDE SEQUENCE</scope>
    <source>
        <strain evidence="2">NFK12</strain>
    </source>
</reference>
<dbReference type="NCBIfam" id="NF047646">
    <property type="entry name" value="REP_Tyr_transpos"/>
    <property type="match status" value="1"/>
</dbReference>
<dbReference type="InterPro" id="IPR036515">
    <property type="entry name" value="Transposase_17_sf"/>
</dbReference>
<sequence length="188" mass="22432">MLDSIMESKLRIRKTQSLRRGRVSVPNARYFVTICVEDRKPVLCSEKNWKAIRDQLESQQREGDLKLHCAVLMPDHLHLVFRLGERLKLGHVIGKFKAKLDIEVLWQKDFYDHMLQADDSEESYGLYLFMNPYRASLVELDAEWEFWKRWREAPFDFEEFLREGEVIPTQWISESEKVKAGIIKRDAW</sequence>
<keyword evidence="3" id="KW-1185">Reference proteome</keyword>
<dbReference type="Gene3D" id="3.30.70.1290">
    <property type="entry name" value="Transposase IS200-like"/>
    <property type="match status" value="1"/>
</dbReference>
<comment type="caution">
    <text evidence="2">The sequence shown here is derived from an EMBL/GenBank/DDBJ whole genome shotgun (WGS) entry which is preliminary data.</text>
</comment>
<dbReference type="PANTHER" id="PTHR36966:SF1">
    <property type="entry name" value="REP-ASSOCIATED TYROSINE TRANSPOSASE"/>
    <property type="match status" value="1"/>
</dbReference>
<evidence type="ECO:0000259" key="1">
    <source>
        <dbReference type="SMART" id="SM01321"/>
    </source>
</evidence>
<gene>
    <name evidence="2" type="ORF">IEN85_11595</name>
</gene>
<feature type="domain" description="Transposase IS200-like" evidence="1">
    <location>
        <begin position="25"/>
        <end position="131"/>
    </location>
</feature>
<dbReference type="EMBL" id="JACYFG010000034">
    <property type="protein sequence ID" value="MBD5780136.1"/>
    <property type="molecule type" value="Genomic_DNA"/>
</dbReference>
<dbReference type="InterPro" id="IPR052715">
    <property type="entry name" value="RAYT_transposase"/>
</dbReference>
<dbReference type="SUPFAM" id="SSF143422">
    <property type="entry name" value="Transposase IS200-like"/>
    <property type="match status" value="1"/>
</dbReference>
<dbReference type="GO" id="GO:0006313">
    <property type="term" value="P:DNA transposition"/>
    <property type="evidence" value="ECO:0007669"/>
    <property type="project" value="InterPro"/>
</dbReference>